<sequence length="529" mass="63586">MRKIILKDKNSYFIFAYLLFLIIVNLFSLFFQIEAIKILFNFSERNSANFFVYQLLSLSLELLWQSFKSFANIFIKKQIYVITVYKKSQIFNSLKNYKPSKIKESSVTEYIFDLEINLNQYITNYVEIFYNIFWNISLFFCLLIFIIVESIILSPWILLFLLFIFFSLFSSIFFPYYAAKKTKKMNKKYLEIKKNKMAHFSDLVSNFKFFYWFNKMNNFSNSSNLTLLEIHRKNTHLYRKKSKFLFMENFINAFIEQINFISFSLITIFNPISKIIVSISESIFSSIKNLTKESLEDYKEFKINKNLEERIEKFKILDNKNEFKKYEIKEMEIKNLNLKFNNNYVFNNFNYKFLQNKKYLIKGKSGIGKTSLINILLNNLNKNYYNAEIYFNSKQAKEEDFFNLYDNLIYINNQELEYNISAESVLTLFDKIASQKNKYVKDNALIDFDLNQSFDKLSTGQKQRVKIARWFYFEEKNILILDEALSAIDKDTRIKIINNISKKKNAIIISISHYHSEEEEKEFDFILEF</sequence>
<keyword evidence="4" id="KW-0547">Nucleotide-binding</keyword>
<dbReference type="PROSITE" id="PS50052">
    <property type="entry name" value="GUANYLATE_KINASE_2"/>
    <property type="match status" value="1"/>
</dbReference>
<dbReference type="PANTHER" id="PTHR43158:SF2">
    <property type="entry name" value="SKFA PEPTIDE EXPORT ATP-BINDING PROTEIN SKFE"/>
    <property type="match status" value="1"/>
</dbReference>
<name>A0ABY5TUF9_9BACT</name>
<dbReference type="SUPFAM" id="SSF52540">
    <property type="entry name" value="P-loop containing nucleoside triphosphate hydrolases"/>
    <property type="match status" value="1"/>
</dbReference>
<dbReference type="SMART" id="SM00382">
    <property type="entry name" value="AAA"/>
    <property type="match status" value="1"/>
</dbReference>
<evidence type="ECO:0000256" key="6">
    <source>
        <dbReference type="ARBA" id="ARBA00022989"/>
    </source>
</evidence>
<evidence type="ECO:0000256" key="4">
    <source>
        <dbReference type="ARBA" id="ARBA00022741"/>
    </source>
</evidence>
<keyword evidence="7 8" id="KW-0472">Membrane</keyword>
<organism evidence="10 11">
    <name type="scientific">Mesomycoplasma molare</name>
    <dbReference type="NCBI Taxonomy" id="171288"/>
    <lineage>
        <taxon>Bacteria</taxon>
        <taxon>Bacillati</taxon>
        <taxon>Mycoplasmatota</taxon>
        <taxon>Mycoplasmoidales</taxon>
        <taxon>Metamycoplasmataceae</taxon>
        <taxon>Mesomycoplasma</taxon>
    </lineage>
</organism>
<keyword evidence="6 8" id="KW-1133">Transmembrane helix</keyword>
<comment type="similarity">
    <text evidence="2">Belongs to the ABC transporter superfamily.</text>
</comment>
<dbReference type="RefSeq" id="WP_027123490.1">
    <property type="nucleotide sequence ID" value="NZ_CP103423.1"/>
</dbReference>
<evidence type="ECO:0000256" key="3">
    <source>
        <dbReference type="ARBA" id="ARBA00022692"/>
    </source>
</evidence>
<feature type="transmembrane region" description="Helical" evidence="8">
    <location>
        <begin position="154"/>
        <end position="178"/>
    </location>
</feature>
<evidence type="ECO:0000259" key="9">
    <source>
        <dbReference type="PROSITE" id="PS50052"/>
    </source>
</evidence>
<evidence type="ECO:0000256" key="7">
    <source>
        <dbReference type="ARBA" id="ARBA00023136"/>
    </source>
</evidence>
<keyword evidence="11" id="KW-1185">Reference proteome</keyword>
<dbReference type="Gene3D" id="3.40.50.300">
    <property type="entry name" value="P-loop containing nucleotide triphosphate hydrolases"/>
    <property type="match status" value="1"/>
</dbReference>
<dbReference type="EMBL" id="CP103423">
    <property type="protein sequence ID" value="UWD34287.1"/>
    <property type="molecule type" value="Genomic_DNA"/>
</dbReference>
<feature type="transmembrane region" description="Helical" evidence="8">
    <location>
        <begin position="249"/>
        <end position="269"/>
    </location>
</feature>
<comment type="subcellular location">
    <subcellularLocation>
        <location evidence="1">Cell membrane</location>
        <topology evidence="1">Multi-pass membrane protein</topology>
    </subcellularLocation>
</comment>
<keyword evidence="3 8" id="KW-0812">Transmembrane</keyword>
<dbReference type="Pfam" id="PF00005">
    <property type="entry name" value="ABC_tran"/>
    <property type="match status" value="1"/>
</dbReference>
<dbReference type="InterPro" id="IPR036640">
    <property type="entry name" value="ABC1_TM_sf"/>
</dbReference>
<keyword evidence="5 10" id="KW-0067">ATP-binding</keyword>
<feature type="transmembrane region" description="Helical" evidence="8">
    <location>
        <begin position="128"/>
        <end position="148"/>
    </location>
</feature>
<dbReference type="PANTHER" id="PTHR43158">
    <property type="entry name" value="SKFA PEPTIDE EXPORT ATP-BINDING PROTEIN SKFE"/>
    <property type="match status" value="1"/>
</dbReference>
<evidence type="ECO:0000256" key="8">
    <source>
        <dbReference type="SAM" id="Phobius"/>
    </source>
</evidence>
<evidence type="ECO:0000256" key="2">
    <source>
        <dbReference type="ARBA" id="ARBA00005417"/>
    </source>
</evidence>
<protein>
    <submittedName>
        <fullName evidence="10">ATP-binding cassette domain-containing protein</fullName>
    </submittedName>
</protein>
<dbReference type="Proteomes" id="UP001058364">
    <property type="component" value="Chromosome"/>
</dbReference>
<dbReference type="InterPro" id="IPR008144">
    <property type="entry name" value="Guanylate_kin-like_dom"/>
</dbReference>
<dbReference type="InterPro" id="IPR003439">
    <property type="entry name" value="ABC_transporter-like_ATP-bd"/>
</dbReference>
<dbReference type="SUPFAM" id="SSF90123">
    <property type="entry name" value="ABC transporter transmembrane region"/>
    <property type="match status" value="1"/>
</dbReference>
<dbReference type="CDD" id="cd00267">
    <property type="entry name" value="ABC_ATPase"/>
    <property type="match status" value="1"/>
</dbReference>
<evidence type="ECO:0000256" key="1">
    <source>
        <dbReference type="ARBA" id="ARBA00004651"/>
    </source>
</evidence>
<feature type="domain" description="Guanylate kinase-like" evidence="9">
    <location>
        <begin position="356"/>
        <end position="529"/>
    </location>
</feature>
<dbReference type="Gene3D" id="1.20.1560.10">
    <property type="entry name" value="ABC transporter type 1, transmembrane domain"/>
    <property type="match status" value="1"/>
</dbReference>
<feature type="transmembrane region" description="Helical" evidence="8">
    <location>
        <begin position="12"/>
        <end position="31"/>
    </location>
</feature>
<accession>A0ABY5TUF9</accession>
<gene>
    <name evidence="10" type="ORF">NX772_00445</name>
</gene>
<proteinExistence type="inferred from homology"/>
<evidence type="ECO:0000313" key="10">
    <source>
        <dbReference type="EMBL" id="UWD34287.1"/>
    </source>
</evidence>
<dbReference type="InterPro" id="IPR003593">
    <property type="entry name" value="AAA+_ATPase"/>
</dbReference>
<reference evidence="10" key="1">
    <citation type="submission" date="2022-08" db="EMBL/GenBank/DDBJ databases">
        <title>Complete genome sequence of Mycoplasma molare type strain H 542.</title>
        <authorList>
            <person name="Spergser J."/>
        </authorList>
    </citation>
    <scope>NUCLEOTIDE SEQUENCE</scope>
    <source>
        <strain evidence="10">H 542</strain>
    </source>
</reference>
<feature type="transmembrane region" description="Helical" evidence="8">
    <location>
        <begin position="51"/>
        <end position="67"/>
    </location>
</feature>
<dbReference type="GO" id="GO:0005524">
    <property type="term" value="F:ATP binding"/>
    <property type="evidence" value="ECO:0007669"/>
    <property type="project" value="UniProtKB-KW"/>
</dbReference>
<evidence type="ECO:0000313" key="11">
    <source>
        <dbReference type="Proteomes" id="UP001058364"/>
    </source>
</evidence>
<evidence type="ECO:0000256" key="5">
    <source>
        <dbReference type="ARBA" id="ARBA00022840"/>
    </source>
</evidence>
<dbReference type="InterPro" id="IPR027417">
    <property type="entry name" value="P-loop_NTPase"/>
</dbReference>